<evidence type="ECO:0000313" key="2">
    <source>
        <dbReference type="Proteomes" id="UP000004191"/>
    </source>
</evidence>
<accession>H3NPR8</accession>
<protein>
    <submittedName>
        <fullName evidence="1">Uncharacterized protein</fullName>
    </submittedName>
</protein>
<organism evidence="1 2">
    <name type="scientific">Helcococcus kunzii ATCC 51366</name>
    <dbReference type="NCBI Taxonomy" id="883114"/>
    <lineage>
        <taxon>Bacteria</taxon>
        <taxon>Bacillati</taxon>
        <taxon>Bacillota</taxon>
        <taxon>Tissierellia</taxon>
        <taxon>Tissierellales</taxon>
        <taxon>Peptoniphilaceae</taxon>
        <taxon>Helcococcus</taxon>
    </lineage>
</organism>
<keyword evidence="2" id="KW-1185">Reference proteome</keyword>
<proteinExistence type="predicted"/>
<dbReference type="Proteomes" id="UP000004191">
    <property type="component" value="Unassembled WGS sequence"/>
</dbReference>
<dbReference type="HOGENOM" id="CLU_2464782_0_0_9"/>
<dbReference type="STRING" id="883114.HMPREF9709_01340"/>
<dbReference type="RefSeq" id="WP_005398855.1">
    <property type="nucleotide sequence ID" value="NZ_JH601088.1"/>
</dbReference>
<reference evidence="1 2" key="1">
    <citation type="submission" date="2012-01" db="EMBL/GenBank/DDBJ databases">
        <title>The Genome Sequence of Helcococcus kunzii ATCC 51366.</title>
        <authorList>
            <consortium name="The Broad Institute Genome Sequencing Platform"/>
            <person name="Earl A."/>
            <person name="Ward D."/>
            <person name="Feldgarden M."/>
            <person name="Gevers D."/>
            <person name="Huys G."/>
            <person name="Young S.K."/>
            <person name="Zeng Q."/>
            <person name="Gargeya S."/>
            <person name="Fitzgerald M."/>
            <person name="Haas B."/>
            <person name="Abouelleil A."/>
            <person name="Alvarado L."/>
            <person name="Arachchi H.M."/>
            <person name="Berlin A."/>
            <person name="Chapman S.B."/>
            <person name="Gearin G."/>
            <person name="Goldberg J."/>
            <person name="Griggs A."/>
            <person name="Gujja S."/>
            <person name="Hansen M."/>
            <person name="Heiman D."/>
            <person name="Howarth C."/>
            <person name="Larimer J."/>
            <person name="Lui A."/>
            <person name="MacDonald P.J.P."/>
            <person name="McCowen C."/>
            <person name="Montmayeur A."/>
            <person name="Murphy C."/>
            <person name="Neiman D."/>
            <person name="Pearson M."/>
            <person name="Priest M."/>
            <person name="Roberts A."/>
            <person name="Saif S."/>
            <person name="Shea T."/>
            <person name="Sisk P."/>
            <person name="Stolte C."/>
            <person name="Sykes S."/>
            <person name="Wortman J."/>
            <person name="Nusbaum C."/>
            <person name="Birren B."/>
        </authorList>
    </citation>
    <scope>NUCLEOTIDE SEQUENCE [LARGE SCALE GENOMIC DNA]</scope>
    <source>
        <strain evidence="1 2">ATCC 51366</strain>
    </source>
</reference>
<comment type="caution">
    <text evidence="1">The sequence shown here is derived from an EMBL/GenBank/DDBJ whole genome shotgun (WGS) entry which is preliminary data.</text>
</comment>
<sequence length="88" mass="10157">MELERSFWVEPKEPVSNNADMVNEIIIWAKSEQKSIEIISMDEEYPSLTIDGKKYIAKAEPPKTFMFKNGIAMGKAVLGYKNIYFYTV</sequence>
<name>H3NPR8_9FIRM</name>
<dbReference type="GeneID" id="96999307"/>
<evidence type="ECO:0000313" key="1">
    <source>
        <dbReference type="EMBL" id="EHR33296.1"/>
    </source>
</evidence>
<gene>
    <name evidence="1" type="ORF">HMPREF9709_01340</name>
</gene>
<dbReference type="EMBL" id="AGEI01000024">
    <property type="protein sequence ID" value="EHR33296.1"/>
    <property type="molecule type" value="Genomic_DNA"/>
</dbReference>
<dbReference type="AlphaFoldDB" id="H3NPR8"/>